<feature type="domain" description="G-protein coupled receptors family 1 profile" evidence="11">
    <location>
        <begin position="1"/>
        <end position="94"/>
    </location>
</feature>
<gene>
    <name evidence="12" type="primary">MC2R</name>
    <name evidence="12" type="ORF">OS493_034208</name>
</gene>
<comment type="subcellular location">
    <subcellularLocation>
        <location evidence="1">Cell membrane</location>
        <topology evidence="1">Multi-pass membrane protein</topology>
    </subcellularLocation>
</comment>
<dbReference type="AlphaFoldDB" id="A0A9X0D0E2"/>
<dbReference type="GO" id="GO:0005886">
    <property type="term" value="C:plasma membrane"/>
    <property type="evidence" value="ECO:0007669"/>
    <property type="project" value="UniProtKB-SubCell"/>
</dbReference>
<sequence length="123" mass="14029">MFGLSYAIIIVFYTFIVAFLVRRNRPVSTAVNSRFEMRVAITLAIVTGVFTACWFPLIVSLFVTGKPLVRPRGVAHMWIRTIALSNSAMNFVIYTSRIPDFRAAYGVTFRKMCCCLTGNKYRR</sequence>
<comment type="caution">
    <text evidence="12">The sequence shown here is derived from an EMBL/GenBank/DDBJ whole genome shotgun (WGS) entry which is preliminary data.</text>
</comment>
<dbReference type="PROSITE" id="PS50262">
    <property type="entry name" value="G_PROTEIN_RECEP_F1_2"/>
    <property type="match status" value="1"/>
</dbReference>
<protein>
    <submittedName>
        <fullName evidence="12">Adrenocorticotropic hormone</fullName>
    </submittedName>
</protein>
<feature type="transmembrane region" description="Helical" evidence="10">
    <location>
        <begin position="41"/>
        <end position="63"/>
    </location>
</feature>
<keyword evidence="2" id="KW-1003">Cell membrane</keyword>
<evidence type="ECO:0000256" key="10">
    <source>
        <dbReference type="SAM" id="Phobius"/>
    </source>
</evidence>
<dbReference type="PANTHER" id="PTHR24246:SF27">
    <property type="entry name" value="ADENOSINE RECEPTOR, ISOFORM A"/>
    <property type="match status" value="1"/>
</dbReference>
<dbReference type="CDD" id="cd00637">
    <property type="entry name" value="7tm_classA_rhodopsin-like"/>
    <property type="match status" value="1"/>
</dbReference>
<dbReference type="OrthoDB" id="5859976at2759"/>
<reference evidence="12" key="1">
    <citation type="submission" date="2023-01" db="EMBL/GenBank/DDBJ databases">
        <title>Genome assembly of the deep-sea coral Lophelia pertusa.</title>
        <authorList>
            <person name="Herrera S."/>
            <person name="Cordes E."/>
        </authorList>
    </citation>
    <scope>NUCLEOTIDE SEQUENCE</scope>
    <source>
        <strain evidence="12">USNM1676648</strain>
        <tissue evidence="12">Polyp</tissue>
    </source>
</reference>
<keyword evidence="3 10" id="KW-0812">Transmembrane</keyword>
<feature type="transmembrane region" description="Helical" evidence="10">
    <location>
        <begin position="6"/>
        <end position="21"/>
    </location>
</feature>
<evidence type="ECO:0000256" key="6">
    <source>
        <dbReference type="ARBA" id="ARBA00023136"/>
    </source>
</evidence>
<evidence type="ECO:0000313" key="12">
    <source>
        <dbReference type="EMBL" id="KAJ7382572.1"/>
    </source>
</evidence>
<evidence type="ECO:0000256" key="9">
    <source>
        <dbReference type="ARBA" id="ARBA00023224"/>
    </source>
</evidence>
<dbReference type="InterPro" id="IPR017452">
    <property type="entry name" value="GPCR_Rhodpsn_7TM"/>
</dbReference>
<evidence type="ECO:0000256" key="2">
    <source>
        <dbReference type="ARBA" id="ARBA00022475"/>
    </source>
</evidence>
<evidence type="ECO:0000256" key="8">
    <source>
        <dbReference type="ARBA" id="ARBA00023180"/>
    </source>
</evidence>
<accession>A0A9X0D0E2</accession>
<organism evidence="12 13">
    <name type="scientific">Desmophyllum pertusum</name>
    <dbReference type="NCBI Taxonomy" id="174260"/>
    <lineage>
        <taxon>Eukaryota</taxon>
        <taxon>Metazoa</taxon>
        <taxon>Cnidaria</taxon>
        <taxon>Anthozoa</taxon>
        <taxon>Hexacorallia</taxon>
        <taxon>Scleractinia</taxon>
        <taxon>Caryophylliina</taxon>
        <taxon>Caryophylliidae</taxon>
        <taxon>Desmophyllum</taxon>
    </lineage>
</organism>
<evidence type="ECO:0000259" key="11">
    <source>
        <dbReference type="PROSITE" id="PS50262"/>
    </source>
</evidence>
<keyword evidence="5" id="KW-0297">G-protein coupled receptor</keyword>
<evidence type="ECO:0000256" key="4">
    <source>
        <dbReference type="ARBA" id="ARBA00022989"/>
    </source>
</evidence>
<evidence type="ECO:0000256" key="3">
    <source>
        <dbReference type="ARBA" id="ARBA00022692"/>
    </source>
</evidence>
<feature type="transmembrane region" description="Helical" evidence="10">
    <location>
        <begin position="75"/>
        <end position="94"/>
    </location>
</feature>
<evidence type="ECO:0000256" key="1">
    <source>
        <dbReference type="ARBA" id="ARBA00004651"/>
    </source>
</evidence>
<evidence type="ECO:0000313" key="13">
    <source>
        <dbReference type="Proteomes" id="UP001163046"/>
    </source>
</evidence>
<keyword evidence="4 10" id="KW-1133">Transmembrane helix</keyword>
<proteinExistence type="predicted"/>
<name>A0A9X0D0E2_9CNID</name>
<keyword evidence="8" id="KW-0325">Glycoprotein</keyword>
<keyword evidence="6 10" id="KW-0472">Membrane</keyword>
<keyword evidence="13" id="KW-1185">Reference proteome</keyword>
<dbReference type="InterPro" id="IPR000276">
    <property type="entry name" value="GPCR_Rhodpsn"/>
</dbReference>
<dbReference type="SUPFAM" id="SSF81321">
    <property type="entry name" value="Family A G protein-coupled receptor-like"/>
    <property type="match status" value="1"/>
</dbReference>
<dbReference type="Pfam" id="PF00001">
    <property type="entry name" value="7tm_1"/>
    <property type="match status" value="1"/>
</dbReference>
<dbReference type="GO" id="GO:0004930">
    <property type="term" value="F:G protein-coupled receptor activity"/>
    <property type="evidence" value="ECO:0007669"/>
    <property type="project" value="UniProtKB-KW"/>
</dbReference>
<dbReference type="Proteomes" id="UP001163046">
    <property type="component" value="Unassembled WGS sequence"/>
</dbReference>
<dbReference type="PANTHER" id="PTHR24246">
    <property type="entry name" value="OLFACTORY RECEPTOR AND ADENOSINE RECEPTOR"/>
    <property type="match status" value="1"/>
</dbReference>
<dbReference type="EMBL" id="MU825920">
    <property type="protein sequence ID" value="KAJ7382572.1"/>
    <property type="molecule type" value="Genomic_DNA"/>
</dbReference>
<keyword evidence="7" id="KW-0675">Receptor</keyword>
<dbReference type="Gene3D" id="1.20.1070.10">
    <property type="entry name" value="Rhodopsin 7-helix transmembrane proteins"/>
    <property type="match status" value="1"/>
</dbReference>
<evidence type="ECO:0000256" key="7">
    <source>
        <dbReference type="ARBA" id="ARBA00023170"/>
    </source>
</evidence>
<evidence type="ECO:0000256" key="5">
    <source>
        <dbReference type="ARBA" id="ARBA00023040"/>
    </source>
</evidence>
<keyword evidence="9" id="KW-0807">Transducer</keyword>